<dbReference type="Gene3D" id="1.20.5.2050">
    <property type="match status" value="1"/>
</dbReference>
<feature type="compositionally biased region" description="Low complexity" evidence="6">
    <location>
        <begin position="1480"/>
        <end position="1492"/>
    </location>
</feature>
<evidence type="ECO:0000256" key="5">
    <source>
        <dbReference type="ARBA" id="ARBA00023242"/>
    </source>
</evidence>
<accession>A0A0F7UGT7</accession>
<reference evidence="8" key="1">
    <citation type="journal article" date="2015" name="PLoS ONE">
        <title>Comprehensive Evaluation of Toxoplasma gondii VEG and Neospora caninum LIV Genomes with Tachyzoite Stage Transcriptome and Proteome Defines Novel Transcript Features.</title>
        <authorList>
            <person name="Ramaprasad A."/>
            <person name="Mourier T."/>
            <person name="Naeem R."/>
            <person name="Malas T.B."/>
            <person name="Moussa E."/>
            <person name="Panigrahi A."/>
            <person name="Vermont S.J."/>
            <person name="Otto T.D."/>
            <person name="Wastling J."/>
            <person name="Pain A."/>
        </authorList>
    </citation>
    <scope>NUCLEOTIDE SEQUENCE</scope>
    <source>
        <strain evidence="8">Liverpool</strain>
    </source>
</reference>
<feature type="compositionally biased region" description="Low complexity" evidence="6">
    <location>
        <begin position="228"/>
        <end position="238"/>
    </location>
</feature>
<keyword evidence="2" id="KW-0805">Transcription regulation</keyword>
<feature type="compositionally biased region" description="Polar residues" evidence="6">
    <location>
        <begin position="284"/>
        <end position="310"/>
    </location>
</feature>
<dbReference type="GO" id="GO:0005634">
    <property type="term" value="C:nucleus"/>
    <property type="evidence" value="ECO:0007669"/>
    <property type="project" value="UniProtKB-SubCell"/>
</dbReference>
<dbReference type="GO" id="GO:0003700">
    <property type="term" value="F:DNA-binding transcription factor activity"/>
    <property type="evidence" value="ECO:0007669"/>
    <property type="project" value="InterPro"/>
</dbReference>
<feature type="compositionally biased region" description="Low complexity" evidence="6">
    <location>
        <begin position="1390"/>
        <end position="1400"/>
    </location>
</feature>
<feature type="compositionally biased region" description="Basic and acidic residues" evidence="6">
    <location>
        <begin position="420"/>
        <end position="436"/>
    </location>
</feature>
<evidence type="ECO:0000256" key="2">
    <source>
        <dbReference type="ARBA" id="ARBA00023015"/>
    </source>
</evidence>
<feature type="compositionally biased region" description="Low complexity" evidence="6">
    <location>
        <begin position="48"/>
        <end position="76"/>
    </location>
</feature>
<evidence type="ECO:0000256" key="3">
    <source>
        <dbReference type="ARBA" id="ARBA00023125"/>
    </source>
</evidence>
<feature type="compositionally biased region" description="Basic and acidic residues" evidence="6">
    <location>
        <begin position="1351"/>
        <end position="1362"/>
    </location>
</feature>
<evidence type="ECO:0000259" key="7">
    <source>
        <dbReference type="Pfam" id="PF00847"/>
    </source>
</evidence>
<comment type="subcellular location">
    <subcellularLocation>
        <location evidence="1">Nucleus</location>
    </subcellularLocation>
</comment>
<name>A0A0F7UGT7_NEOCL</name>
<keyword evidence="3" id="KW-0238">DNA-binding</keyword>
<feature type="compositionally biased region" description="Basic and acidic residues" evidence="6">
    <location>
        <begin position="347"/>
        <end position="364"/>
    </location>
</feature>
<dbReference type="GO" id="GO:0003677">
    <property type="term" value="F:DNA binding"/>
    <property type="evidence" value="ECO:0007669"/>
    <property type="project" value="UniProtKB-KW"/>
</dbReference>
<evidence type="ECO:0000256" key="6">
    <source>
        <dbReference type="SAM" id="MobiDB-lite"/>
    </source>
</evidence>
<feature type="compositionally biased region" description="Low complexity" evidence="6">
    <location>
        <begin position="1600"/>
        <end position="1611"/>
    </location>
</feature>
<dbReference type="EMBL" id="LN714483">
    <property type="protein sequence ID" value="CEL67790.1"/>
    <property type="molecule type" value="Genomic_DNA"/>
</dbReference>
<organism evidence="8">
    <name type="scientific">Neospora caninum (strain Liverpool)</name>
    <dbReference type="NCBI Taxonomy" id="572307"/>
    <lineage>
        <taxon>Eukaryota</taxon>
        <taxon>Sar</taxon>
        <taxon>Alveolata</taxon>
        <taxon>Apicomplexa</taxon>
        <taxon>Conoidasida</taxon>
        <taxon>Coccidia</taxon>
        <taxon>Eucoccidiorida</taxon>
        <taxon>Eimeriorina</taxon>
        <taxon>Sarcocystidae</taxon>
        <taxon>Neospora</taxon>
    </lineage>
</organism>
<feature type="compositionally biased region" description="Low complexity" evidence="6">
    <location>
        <begin position="1326"/>
        <end position="1340"/>
    </location>
</feature>
<feature type="region of interest" description="Disordered" evidence="6">
    <location>
        <begin position="1321"/>
        <end position="1756"/>
    </location>
</feature>
<dbReference type="InterPro" id="IPR001471">
    <property type="entry name" value="AP2/ERF_dom"/>
</dbReference>
<feature type="domain" description="AP2/ERF" evidence="7">
    <location>
        <begin position="1771"/>
        <end position="1822"/>
    </location>
</feature>
<protein>
    <submittedName>
        <fullName evidence="8">AP2 domain transcription factor AP2VIII-6</fullName>
    </submittedName>
</protein>
<feature type="compositionally biased region" description="Low complexity" evidence="6">
    <location>
        <begin position="1742"/>
        <end position="1753"/>
    </location>
</feature>
<gene>
    <name evidence="8" type="ORF">BN1204_035780</name>
</gene>
<dbReference type="Pfam" id="PF00847">
    <property type="entry name" value="AP2"/>
    <property type="match status" value="1"/>
</dbReference>
<feature type="compositionally biased region" description="Basic and acidic residues" evidence="6">
    <location>
        <begin position="311"/>
        <end position="324"/>
    </location>
</feature>
<sequence>MARNAPPMLTSPDVLTSACFSPSRCPEGSGLPTAGELPSGKAGDSTCTGSPALSPTPLTSPGASSCASAVSVLSSPMSAASDVSVQPRDLFSTPHGSPASWPLYSTPEPGLPPLAPDVATASRAGTAGDPVQQASSGGAGTSDTAGRSVSTEQIGNGGACTEQEASRSPHVTAPSPPSLQNAAKEVGAHRRRGKETARSEKSEGAYHPSEESQGVSVIPRPAHILRISCSDSSRSTTSEAGAELFSSPWEGCTPGAVTPSSGASNGKALSAEVSPEQSEGEVSLDTTDNSGENTVSTSQTILSSRCASRKSSLERGETVGDVSDRAALLPGRSAEGTERSSSLRKRERLEGRASEPTHSGISRDGECLLLPFSLEHPVGIKDACAPRLDPFAKGVNSPSGTRAGSASDLLRSLSSGLADSLDRPTEDGQGGEEERMSFERLESFCDAVRTPSVLRRSGASLSTDSSDASAPALVACSGGALGELTPRKCCGRGSSGWDGTACGWRRSSVSEGREAEAAAAVGGVSQWRRASASQESQALHSTVAAGDQCRIRDERGAPECNASLNENAVCTNVGSRRGDSPPVGCEKVNAVVSLPCGQAVEETESFAGTAKRRPELPAGAVREKLGKESSLFCCACCGGRLLCSQCSGTRDVHGVETVGYETSNSSAQRLPGKFVERCGGADAPGDSGGGVTGCAPCRVCAESIYCGFCVYRMQAAVSVSCAPPSERLPDRGSAEGQADALRRQFNGVDALDSLGGSVRDPDVGTSSLCTNCLSPGCRQTFPCVPHPFGESGALQDAPAWFSGGSSQAETKPDDIEMLGGSRALFVADSLTNGLGLFAHCTPAGSDMRGESSGQAAQPVARHLPCQRQAASCRFPPFSQGKPLGFEGVDEGAGATECGALIGLDGVVGRSGSLGLVPLQGDVFSPQRAQGVGWEQMASHRHSWPSCAPGFLGSAGIRPERIKTDAGRKANSDAWKQEVLVPALGAWPSDSHALCSATHTTYRGPWDLSRSCAADAALHMPAMKTDSHMVEGAGLNRTHGSEGLAVRPAERGALRSDAAGKTFSGHCMSWGVRENLGVNALVAREGGGCPEDLREGTAQVNSRVNSPGFVGRCTVRGPGGNGELRPLPVLPNEVFRTSANGAEGDRRFSSEYTRLIERMQDGNCAGTMPHSAVPSGLLHGRPARLEVHPIGLPRRSAESAASTANGPHQIGCTTATHGSSGARACGYQLPQTVPAVPLPPLRARISAEAVSPAPTVHNCEREFRQIDHRREAGCKRERSWVSVQETEISCSRCPFIGTQLNSSAGHGNVHDEKEVPNYQAFPRRQQDQSAQQQLAAAANPAKNCLTKRRRMDRSTTGRKDGRGDAGAWGAQTGRSGAARVGSAKYVTGRGASSAQASRSNADTAVTREAEQTGPEAATDTDGSKPGVSASRNQLLEAEEGRKLEAATLRSRKRCSRKPFSGEALTQQMWNCAPDSARAKGEGTTATSAGSSHATDYRTEKSGGFSGDSADRFGSPARSLESDLLGVGRGAGGSSDGAQEANGHGYVSSRRRAAGEAAREDMTSCAEARRDENKGASSGKSTHGPPARPWPGSSDAVELTDSSSQGLSRGRQSIGAVSSEGIDCPSSLACAEVISSRRKPVSARASPRPSTVATVSPGVKTSKRRRGEKCSTSEELDSSQEETTGSGSSGSVEAVDEVAQGETTEGQRGSAEREQGASGDQGGCSGTAPLEESVKTEAAAEQESSSPPGRGSNGRFWRAGGDGRVLYDQSGQKISGIWFDSGRRLWRVVFTQGERRRTKGFSLRQYGFEEARNMAVQCKLEMEARKGEKATNSPVSPAK</sequence>
<feature type="compositionally biased region" description="Low complexity" evidence="6">
    <location>
        <begin position="1679"/>
        <end position="1691"/>
    </location>
</feature>
<evidence type="ECO:0000256" key="1">
    <source>
        <dbReference type="ARBA" id="ARBA00004123"/>
    </source>
</evidence>
<keyword evidence="5" id="KW-0539">Nucleus</keyword>
<feature type="region of interest" description="Disordered" evidence="6">
    <location>
        <begin position="21"/>
        <end position="364"/>
    </location>
</feature>
<feature type="region of interest" description="Disordered" evidence="6">
    <location>
        <begin position="415"/>
        <end position="436"/>
    </location>
</feature>
<feature type="compositionally biased region" description="Basic and acidic residues" evidence="6">
    <location>
        <begin position="1551"/>
        <end position="1572"/>
    </location>
</feature>
<feature type="compositionally biased region" description="Basic and acidic residues" evidence="6">
    <location>
        <begin position="194"/>
        <end position="210"/>
    </location>
</feature>
<proteinExistence type="predicted"/>
<evidence type="ECO:0000256" key="4">
    <source>
        <dbReference type="ARBA" id="ARBA00023163"/>
    </source>
</evidence>
<keyword evidence="4" id="KW-0804">Transcription</keyword>
<evidence type="ECO:0000313" key="8">
    <source>
        <dbReference type="EMBL" id="CEL67790.1"/>
    </source>
</evidence>